<dbReference type="EMBL" id="MLAK01000509">
    <property type="protein sequence ID" value="OHT13610.1"/>
    <property type="molecule type" value="Genomic_DNA"/>
</dbReference>
<evidence type="ECO:0000313" key="1">
    <source>
        <dbReference type="EMBL" id="OHT13610.1"/>
    </source>
</evidence>
<dbReference type="GeneID" id="94825965"/>
<accession>A0A1J4KR82</accession>
<name>A0A1J4KR82_9EUKA</name>
<gene>
    <name evidence="1" type="ORF">TRFO_03383</name>
</gene>
<comment type="caution">
    <text evidence="1">The sequence shown here is derived from an EMBL/GenBank/DDBJ whole genome shotgun (WGS) entry which is preliminary data.</text>
</comment>
<keyword evidence="2" id="KW-1185">Reference proteome</keyword>
<organism evidence="1 2">
    <name type="scientific">Tritrichomonas foetus</name>
    <dbReference type="NCBI Taxonomy" id="1144522"/>
    <lineage>
        <taxon>Eukaryota</taxon>
        <taxon>Metamonada</taxon>
        <taxon>Parabasalia</taxon>
        <taxon>Tritrichomonadida</taxon>
        <taxon>Tritrichomonadidae</taxon>
        <taxon>Tritrichomonas</taxon>
    </lineage>
</organism>
<dbReference type="VEuPathDB" id="TrichDB:TRFO_03383"/>
<evidence type="ECO:0000313" key="2">
    <source>
        <dbReference type="Proteomes" id="UP000179807"/>
    </source>
</evidence>
<protein>
    <submittedName>
        <fullName evidence="1">Uncharacterized protein</fullName>
    </submittedName>
</protein>
<dbReference type="Proteomes" id="UP000179807">
    <property type="component" value="Unassembled WGS sequence"/>
</dbReference>
<dbReference type="AlphaFoldDB" id="A0A1J4KR82"/>
<reference evidence="1" key="1">
    <citation type="submission" date="2016-10" db="EMBL/GenBank/DDBJ databases">
        <authorList>
            <person name="Benchimol M."/>
            <person name="Almeida L.G."/>
            <person name="Vasconcelos A.T."/>
            <person name="Perreira-Neves A."/>
            <person name="Rosa I.A."/>
            <person name="Tasca T."/>
            <person name="Bogo M.R."/>
            <person name="de Souza W."/>
        </authorList>
    </citation>
    <scope>NUCLEOTIDE SEQUENCE [LARGE SCALE GENOMIC DNA]</scope>
    <source>
        <strain evidence="1">K</strain>
    </source>
</reference>
<sequence>MTLSPSKSHSEGVESGLKYMGVPWTFVEPTAMPTRKVRSTLSVGNVAYSRGHHFFNNTSIVFNDDELAVLRMASGDDSGPNGKGTLGSCLYLNDSRLDLAKKQHQLSASNSRLQVVAEENEKLALQLFQRNEFLTNQMKEIQAEELLSSRREEPNRLYDEDTLDEKYDENELLGCSLLDPECCQKPNMSHIKDEIREVARGRAEVPRPSQSICLATFKLNQTENGITASNPITKPRRRLLKIIEPISILQCNKIKSRVSPQLQDQVKRSFCASRFSDYLAEAKMPPLILTDEWS</sequence>
<proteinExistence type="predicted"/>
<dbReference type="RefSeq" id="XP_068366746.1">
    <property type="nucleotide sequence ID" value="XM_068491261.1"/>
</dbReference>